<feature type="compositionally biased region" description="Basic and acidic residues" evidence="1">
    <location>
        <begin position="1"/>
        <end position="12"/>
    </location>
</feature>
<feature type="region of interest" description="Disordered" evidence="1">
    <location>
        <begin position="92"/>
        <end position="117"/>
    </location>
</feature>
<gene>
    <name evidence="2" type="primary">map2</name>
</gene>
<protein>
    <submittedName>
        <fullName evidence="2">Microtubule-associated protein 2-like</fullName>
    </submittedName>
</protein>
<feature type="compositionally biased region" description="Acidic residues" evidence="1">
    <location>
        <begin position="214"/>
        <end position="223"/>
    </location>
</feature>
<proteinExistence type="predicted"/>
<organism evidence="2 3">
    <name type="scientific">Salmo trutta</name>
    <name type="common">Brown trout</name>
    <dbReference type="NCBI Taxonomy" id="8032"/>
    <lineage>
        <taxon>Eukaryota</taxon>
        <taxon>Metazoa</taxon>
        <taxon>Chordata</taxon>
        <taxon>Craniata</taxon>
        <taxon>Vertebrata</taxon>
        <taxon>Euteleostomi</taxon>
        <taxon>Actinopterygii</taxon>
        <taxon>Neopterygii</taxon>
        <taxon>Teleostei</taxon>
        <taxon>Protacanthopterygii</taxon>
        <taxon>Salmoniformes</taxon>
        <taxon>Salmonidae</taxon>
        <taxon>Salmoninae</taxon>
        <taxon>Salmo</taxon>
    </lineage>
</organism>
<accession>A0A674CNS1</accession>
<dbReference type="GeneTree" id="ENSGT00940000156597"/>
<dbReference type="Ensembl" id="ENSSTUT00000090830.1">
    <property type="protein sequence ID" value="ENSSTUP00000085395.1"/>
    <property type="gene ID" value="ENSSTUG00000037515.1"/>
</dbReference>
<reference evidence="2" key="1">
    <citation type="submission" date="2025-08" db="UniProtKB">
        <authorList>
            <consortium name="Ensembl"/>
        </authorList>
    </citation>
    <scope>IDENTIFICATION</scope>
</reference>
<feature type="compositionally biased region" description="Low complexity" evidence="1">
    <location>
        <begin position="191"/>
        <end position="205"/>
    </location>
</feature>
<dbReference type="AlphaFoldDB" id="A0A674CNS1"/>
<sequence>MADSHQPEDSYPHWDPSGAQDPSPPPAHGANGYPPSYRACQPGTAHGAAPPSYTSRENGFNGDHAVTAEQVSARIVQEVTAEAVAVLKGEQETRLQSVEDTANLPPSPPPSPSAEHCFRPLEQETVEALKDNFEEEEEEEEEVLMLEEDEEMEGAAAEIVAALEELWSGDVPEPDGPPTKPLEQAASVGEAQAGPPVQAVAVSAALDGPNGKEEEVEEEEEVAVPEGKEESLDEGVSVCPLSGLPGCMLLYCL</sequence>
<evidence type="ECO:0000313" key="2">
    <source>
        <dbReference type="Ensembl" id="ENSSTUP00000085395.1"/>
    </source>
</evidence>
<evidence type="ECO:0000256" key="1">
    <source>
        <dbReference type="SAM" id="MobiDB-lite"/>
    </source>
</evidence>
<feature type="region of interest" description="Disordered" evidence="1">
    <location>
        <begin position="1"/>
        <end position="65"/>
    </location>
</feature>
<feature type="compositionally biased region" description="Acidic residues" evidence="1">
    <location>
        <begin position="133"/>
        <end position="151"/>
    </location>
</feature>
<evidence type="ECO:0000313" key="3">
    <source>
        <dbReference type="Proteomes" id="UP000472277"/>
    </source>
</evidence>
<feature type="region of interest" description="Disordered" evidence="1">
    <location>
        <begin position="168"/>
        <end position="237"/>
    </location>
</feature>
<feature type="region of interest" description="Disordered" evidence="1">
    <location>
        <begin position="132"/>
        <end position="151"/>
    </location>
</feature>
<keyword evidence="3" id="KW-1185">Reference proteome</keyword>
<dbReference type="Proteomes" id="UP000472277">
    <property type="component" value="Chromosome 24"/>
</dbReference>
<name>A0A674CNS1_SALTR</name>
<reference evidence="2" key="2">
    <citation type="submission" date="2025-09" db="UniProtKB">
        <authorList>
            <consortium name="Ensembl"/>
        </authorList>
    </citation>
    <scope>IDENTIFICATION</scope>
</reference>